<dbReference type="FunFam" id="1.10.630.10:FF:000011">
    <property type="entry name" value="Cytochrome P450 83B1"/>
    <property type="match status" value="1"/>
</dbReference>
<dbReference type="CDD" id="cd11072">
    <property type="entry name" value="CYP71-like"/>
    <property type="match status" value="1"/>
</dbReference>
<dbReference type="AlphaFoldDB" id="A0A5C7IG95"/>
<dbReference type="GO" id="GO:0004497">
    <property type="term" value="F:monooxygenase activity"/>
    <property type="evidence" value="ECO:0007669"/>
    <property type="project" value="UniProtKB-KW"/>
</dbReference>
<dbReference type="PANTHER" id="PTHR47943">
    <property type="entry name" value="CYTOCHROME P450 93A3-LIKE"/>
    <property type="match status" value="1"/>
</dbReference>
<dbReference type="PROSITE" id="PS00086">
    <property type="entry name" value="CYTOCHROME_P450"/>
    <property type="match status" value="1"/>
</dbReference>
<evidence type="ECO:0000256" key="6">
    <source>
        <dbReference type="ARBA" id="ARBA00023002"/>
    </source>
</evidence>
<protein>
    <recommendedName>
        <fullName evidence="15">Cytochrome P450</fullName>
    </recommendedName>
</protein>
<proteinExistence type="inferred from homology"/>
<keyword evidence="12" id="KW-1133">Transmembrane helix</keyword>
<sequence>MIMSWTWTTLGVVSFLCLFQAFLWKRNAKAKRLPPGPRGFPIFGCLHLLGKYPHRDLHKLAQKYGSIMHLHLGLKPSIVVSSPQAAEQFLRTHDLVFASRPPLEASRYISYNQKNMVMAPYGSYWRNVRKMCTLELLSNVKINSFMSIRNEELDLLIEYVKEASGTVVDISAKVGSLNADMTCRMVFGKKYMDNEFDKRGFKAMIEEIMELAAAFNLADYIPQIASLDLQGLTKRMKTTAKVFDEFLEKVIDEHVQARDENRTKDFVDLMLSLMGSEDQTEYGMERDNIKAILLDMLAAAMDTSAASIEWTLSELMKHPRVMKKVQNEIENVVGKDRMVEESDLHNLKYLDMVIKETFRIHPVAPLLVHESRKDCTVNGFHIPEKSRIFINTFAIGRDTNAWNNPDKFYPERFMGSNIDLLGHDFELIPFGSGRRSCPGMQLGLTVVRLVLAQLMHCFDWELPGGMVSTELDMAEHFGIVISRAKHLLAIPTYRLSI</sequence>
<reference evidence="14" key="1">
    <citation type="journal article" date="2019" name="Gigascience">
        <title>De novo genome assembly of the endangered Acer yangbiense, a plant species with extremely small populations endemic to Yunnan Province, China.</title>
        <authorList>
            <person name="Yang J."/>
            <person name="Wariss H.M."/>
            <person name="Tao L."/>
            <person name="Zhang R."/>
            <person name="Yun Q."/>
            <person name="Hollingsworth P."/>
            <person name="Dao Z."/>
            <person name="Luo G."/>
            <person name="Guo H."/>
            <person name="Ma Y."/>
            <person name="Sun W."/>
        </authorList>
    </citation>
    <scope>NUCLEOTIDE SEQUENCE [LARGE SCALE GENOMIC DNA]</scope>
    <source>
        <strain evidence="14">cv. Malutang</strain>
    </source>
</reference>
<evidence type="ECO:0000256" key="7">
    <source>
        <dbReference type="ARBA" id="ARBA00023004"/>
    </source>
</evidence>
<evidence type="ECO:0000256" key="11">
    <source>
        <dbReference type="RuleBase" id="RU000461"/>
    </source>
</evidence>
<feature type="transmembrane region" description="Helical" evidence="12">
    <location>
        <begin position="6"/>
        <end position="24"/>
    </location>
</feature>
<dbReference type="InterPro" id="IPR001128">
    <property type="entry name" value="Cyt_P450"/>
</dbReference>
<dbReference type="Proteomes" id="UP000323000">
    <property type="component" value="Chromosome 2"/>
</dbReference>
<keyword evidence="9 12" id="KW-0472">Membrane</keyword>
<evidence type="ECO:0000256" key="8">
    <source>
        <dbReference type="ARBA" id="ARBA00023033"/>
    </source>
</evidence>
<dbReference type="InterPro" id="IPR017972">
    <property type="entry name" value="Cyt_P450_CS"/>
</dbReference>
<evidence type="ECO:0008006" key="15">
    <source>
        <dbReference type="Google" id="ProtNLM"/>
    </source>
</evidence>
<evidence type="ECO:0000256" key="10">
    <source>
        <dbReference type="PIRSR" id="PIRSR602401-1"/>
    </source>
</evidence>
<comment type="caution">
    <text evidence="13">The sequence shown here is derived from an EMBL/GenBank/DDBJ whole genome shotgun (WGS) entry which is preliminary data.</text>
</comment>
<dbReference type="PANTHER" id="PTHR47943:SF2">
    <property type="entry name" value="CYTOCHROME P450"/>
    <property type="match status" value="1"/>
</dbReference>
<keyword evidence="4 10" id="KW-0349">Heme</keyword>
<feature type="binding site" description="axial binding residue" evidence="10">
    <location>
        <position position="437"/>
    </location>
    <ligand>
        <name>heme</name>
        <dbReference type="ChEBI" id="CHEBI:30413"/>
    </ligand>
    <ligandPart>
        <name>Fe</name>
        <dbReference type="ChEBI" id="CHEBI:18248"/>
    </ligandPart>
</feature>
<dbReference type="Pfam" id="PF00067">
    <property type="entry name" value="p450"/>
    <property type="match status" value="1"/>
</dbReference>
<dbReference type="SUPFAM" id="SSF48264">
    <property type="entry name" value="Cytochrome P450"/>
    <property type="match status" value="1"/>
</dbReference>
<keyword evidence="12" id="KW-0812">Transmembrane</keyword>
<keyword evidence="5 10" id="KW-0479">Metal-binding</keyword>
<keyword evidence="6 11" id="KW-0560">Oxidoreductase</keyword>
<dbReference type="InterPro" id="IPR036396">
    <property type="entry name" value="Cyt_P450_sf"/>
</dbReference>
<dbReference type="Gene3D" id="1.10.630.10">
    <property type="entry name" value="Cytochrome P450"/>
    <property type="match status" value="1"/>
</dbReference>
<accession>A0A5C7IG95</accession>
<dbReference type="OrthoDB" id="2789670at2759"/>
<gene>
    <name evidence="13" type="ORF">EZV62_003096</name>
</gene>
<dbReference type="GO" id="GO:0005506">
    <property type="term" value="F:iron ion binding"/>
    <property type="evidence" value="ECO:0007669"/>
    <property type="project" value="InterPro"/>
</dbReference>
<evidence type="ECO:0000256" key="12">
    <source>
        <dbReference type="SAM" id="Phobius"/>
    </source>
</evidence>
<name>A0A5C7IG95_9ROSI</name>
<keyword evidence="7 10" id="KW-0408">Iron</keyword>
<evidence type="ECO:0000256" key="1">
    <source>
        <dbReference type="ARBA" id="ARBA00001971"/>
    </source>
</evidence>
<evidence type="ECO:0000256" key="2">
    <source>
        <dbReference type="ARBA" id="ARBA00004370"/>
    </source>
</evidence>
<dbReference type="GO" id="GO:0016020">
    <property type="term" value="C:membrane"/>
    <property type="evidence" value="ECO:0007669"/>
    <property type="project" value="UniProtKB-SubCell"/>
</dbReference>
<keyword evidence="8 11" id="KW-0503">Monooxygenase</keyword>
<dbReference type="PRINTS" id="PR00385">
    <property type="entry name" value="P450"/>
</dbReference>
<dbReference type="GO" id="GO:0020037">
    <property type="term" value="F:heme binding"/>
    <property type="evidence" value="ECO:0007669"/>
    <property type="project" value="InterPro"/>
</dbReference>
<evidence type="ECO:0000313" key="13">
    <source>
        <dbReference type="EMBL" id="TXG68161.1"/>
    </source>
</evidence>
<comment type="similarity">
    <text evidence="3 11">Belongs to the cytochrome P450 family.</text>
</comment>
<evidence type="ECO:0000256" key="4">
    <source>
        <dbReference type="ARBA" id="ARBA00022617"/>
    </source>
</evidence>
<evidence type="ECO:0000256" key="9">
    <source>
        <dbReference type="ARBA" id="ARBA00023136"/>
    </source>
</evidence>
<organism evidence="13 14">
    <name type="scientific">Acer yangbiense</name>
    <dbReference type="NCBI Taxonomy" id="1000413"/>
    <lineage>
        <taxon>Eukaryota</taxon>
        <taxon>Viridiplantae</taxon>
        <taxon>Streptophyta</taxon>
        <taxon>Embryophyta</taxon>
        <taxon>Tracheophyta</taxon>
        <taxon>Spermatophyta</taxon>
        <taxon>Magnoliopsida</taxon>
        <taxon>eudicotyledons</taxon>
        <taxon>Gunneridae</taxon>
        <taxon>Pentapetalae</taxon>
        <taxon>rosids</taxon>
        <taxon>malvids</taxon>
        <taxon>Sapindales</taxon>
        <taxon>Sapindaceae</taxon>
        <taxon>Hippocastanoideae</taxon>
        <taxon>Acereae</taxon>
        <taxon>Acer</taxon>
    </lineage>
</organism>
<dbReference type="EMBL" id="VAHF01000002">
    <property type="protein sequence ID" value="TXG68161.1"/>
    <property type="molecule type" value="Genomic_DNA"/>
</dbReference>
<keyword evidence="14" id="KW-1185">Reference proteome</keyword>
<dbReference type="PRINTS" id="PR00463">
    <property type="entry name" value="EP450I"/>
</dbReference>
<dbReference type="InterPro" id="IPR002401">
    <property type="entry name" value="Cyt_P450_E_grp-I"/>
</dbReference>
<comment type="cofactor">
    <cofactor evidence="1 10">
        <name>heme</name>
        <dbReference type="ChEBI" id="CHEBI:30413"/>
    </cofactor>
</comment>
<evidence type="ECO:0000256" key="5">
    <source>
        <dbReference type="ARBA" id="ARBA00022723"/>
    </source>
</evidence>
<dbReference type="GO" id="GO:0016705">
    <property type="term" value="F:oxidoreductase activity, acting on paired donors, with incorporation or reduction of molecular oxygen"/>
    <property type="evidence" value="ECO:0007669"/>
    <property type="project" value="InterPro"/>
</dbReference>
<evidence type="ECO:0000313" key="14">
    <source>
        <dbReference type="Proteomes" id="UP000323000"/>
    </source>
</evidence>
<comment type="subcellular location">
    <subcellularLocation>
        <location evidence="2">Membrane</location>
    </subcellularLocation>
</comment>
<evidence type="ECO:0000256" key="3">
    <source>
        <dbReference type="ARBA" id="ARBA00010617"/>
    </source>
</evidence>